<feature type="transmembrane region" description="Helical" evidence="4">
    <location>
        <begin position="45"/>
        <end position="62"/>
    </location>
</feature>
<evidence type="ECO:0000313" key="5">
    <source>
        <dbReference type="EMBL" id="JAH46140.1"/>
    </source>
</evidence>
<dbReference type="AlphaFoldDB" id="A0A0E9SZM5"/>
<dbReference type="InterPro" id="IPR006846">
    <property type="entry name" value="Ribosomal_eS30"/>
</dbReference>
<reference evidence="5" key="1">
    <citation type="submission" date="2014-11" db="EMBL/GenBank/DDBJ databases">
        <authorList>
            <person name="Amaro Gonzalez C."/>
        </authorList>
    </citation>
    <scope>NUCLEOTIDE SEQUENCE</scope>
</reference>
<evidence type="ECO:0000256" key="3">
    <source>
        <dbReference type="RuleBase" id="RU364011"/>
    </source>
</evidence>
<dbReference type="GO" id="GO:1990904">
    <property type="term" value="C:ribonucleoprotein complex"/>
    <property type="evidence" value="ECO:0007669"/>
    <property type="project" value="UniProtKB-KW"/>
</dbReference>
<keyword evidence="1 3" id="KW-0689">Ribosomal protein</keyword>
<keyword evidence="4" id="KW-0812">Transmembrane</keyword>
<reference evidence="5" key="2">
    <citation type="journal article" date="2015" name="Fish Shellfish Immunol.">
        <title>Early steps in the European eel (Anguilla anguilla)-Vibrio vulnificus interaction in the gills: Role of the RtxA13 toxin.</title>
        <authorList>
            <person name="Callol A."/>
            <person name="Pajuelo D."/>
            <person name="Ebbesson L."/>
            <person name="Teles M."/>
            <person name="MacKenzie S."/>
            <person name="Amaro C."/>
        </authorList>
    </citation>
    <scope>NUCLEOTIDE SEQUENCE</scope>
</reference>
<keyword evidence="4" id="KW-0472">Membrane</keyword>
<keyword evidence="4" id="KW-1133">Transmembrane helix</keyword>
<dbReference type="EMBL" id="GBXM01062437">
    <property type="protein sequence ID" value="JAH46140.1"/>
    <property type="molecule type" value="Transcribed_RNA"/>
</dbReference>
<name>A0A0E9SZM5_ANGAN</name>
<evidence type="ECO:0000256" key="4">
    <source>
        <dbReference type="SAM" id="Phobius"/>
    </source>
</evidence>
<organism evidence="5">
    <name type="scientific">Anguilla anguilla</name>
    <name type="common">European freshwater eel</name>
    <name type="synonym">Muraena anguilla</name>
    <dbReference type="NCBI Taxonomy" id="7936"/>
    <lineage>
        <taxon>Eukaryota</taxon>
        <taxon>Metazoa</taxon>
        <taxon>Chordata</taxon>
        <taxon>Craniata</taxon>
        <taxon>Vertebrata</taxon>
        <taxon>Euteleostomi</taxon>
        <taxon>Actinopterygii</taxon>
        <taxon>Neopterygii</taxon>
        <taxon>Teleostei</taxon>
        <taxon>Anguilliformes</taxon>
        <taxon>Anguillidae</taxon>
        <taxon>Anguilla</taxon>
    </lineage>
</organism>
<comment type="similarity">
    <text evidence="3">Belongs to the eukaryotic ribosomal protein eS30 family.</text>
</comment>
<evidence type="ECO:0000256" key="1">
    <source>
        <dbReference type="ARBA" id="ARBA00022980"/>
    </source>
</evidence>
<dbReference type="GO" id="GO:0005840">
    <property type="term" value="C:ribosome"/>
    <property type="evidence" value="ECO:0007669"/>
    <property type="project" value="UniProtKB-KW"/>
</dbReference>
<evidence type="ECO:0000256" key="2">
    <source>
        <dbReference type="ARBA" id="ARBA00023274"/>
    </source>
</evidence>
<accession>A0A0E9SZM5</accession>
<proteinExistence type="inferred from homology"/>
<dbReference type="GO" id="GO:0006412">
    <property type="term" value="P:translation"/>
    <property type="evidence" value="ECO:0007669"/>
    <property type="project" value="InterPro"/>
</dbReference>
<dbReference type="GO" id="GO:0003735">
    <property type="term" value="F:structural constituent of ribosome"/>
    <property type="evidence" value="ECO:0007669"/>
    <property type="project" value="UniProtKB-UniRule"/>
</dbReference>
<protein>
    <recommendedName>
        <fullName evidence="3">40S ribosomal protein S30</fullName>
    </recommendedName>
</protein>
<sequence>MYRLPGKVHGSLARAGKVRGQTSKVSRQVLITCEILLSFTRLSQYGITFLPLYINTIIVVFLF</sequence>
<dbReference type="Pfam" id="PF04758">
    <property type="entry name" value="Ribosomal_S30"/>
    <property type="match status" value="1"/>
</dbReference>
<keyword evidence="2 3" id="KW-0687">Ribonucleoprotein</keyword>